<keyword evidence="1" id="KW-0812">Transmembrane</keyword>
<name>A0A3M7RPF7_BRAPC</name>
<dbReference type="Proteomes" id="UP000276133">
    <property type="component" value="Unassembled WGS sequence"/>
</dbReference>
<dbReference type="EMBL" id="REGN01002928">
    <property type="protein sequence ID" value="RNA25431.1"/>
    <property type="molecule type" value="Genomic_DNA"/>
</dbReference>
<dbReference type="AlphaFoldDB" id="A0A3M7RPF7"/>
<evidence type="ECO:0000313" key="3">
    <source>
        <dbReference type="Proteomes" id="UP000276133"/>
    </source>
</evidence>
<comment type="caution">
    <text evidence="2">The sequence shown here is derived from an EMBL/GenBank/DDBJ whole genome shotgun (WGS) entry which is preliminary data.</text>
</comment>
<gene>
    <name evidence="2" type="ORF">BpHYR1_052105</name>
</gene>
<evidence type="ECO:0000313" key="2">
    <source>
        <dbReference type="EMBL" id="RNA25431.1"/>
    </source>
</evidence>
<keyword evidence="1" id="KW-1133">Transmembrane helix</keyword>
<feature type="transmembrane region" description="Helical" evidence="1">
    <location>
        <begin position="34"/>
        <end position="54"/>
    </location>
</feature>
<accession>A0A3M7RPF7</accession>
<organism evidence="2 3">
    <name type="scientific">Brachionus plicatilis</name>
    <name type="common">Marine rotifer</name>
    <name type="synonym">Brachionus muelleri</name>
    <dbReference type="NCBI Taxonomy" id="10195"/>
    <lineage>
        <taxon>Eukaryota</taxon>
        <taxon>Metazoa</taxon>
        <taxon>Spiralia</taxon>
        <taxon>Gnathifera</taxon>
        <taxon>Rotifera</taxon>
        <taxon>Eurotatoria</taxon>
        <taxon>Monogononta</taxon>
        <taxon>Pseudotrocha</taxon>
        <taxon>Ploima</taxon>
        <taxon>Brachionidae</taxon>
        <taxon>Brachionus</taxon>
    </lineage>
</organism>
<keyword evidence="3" id="KW-1185">Reference proteome</keyword>
<proteinExistence type="predicted"/>
<keyword evidence="1" id="KW-0472">Membrane</keyword>
<sequence length="59" mass="6870">MADSEKIDPGRFASSLMRELQADDVNHNSNSKKLIFILEFGFFLIFDCMFYQNITAKNF</sequence>
<protein>
    <submittedName>
        <fullName evidence="2">Uncharacterized protein</fullName>
    </submittedName>
</protein>
<evidence type="ECO:0000256" key="1">
    <source>
        <dbReference type="SAM" id="Phobius"/>
    </source>
</evidence>
<reference evidence="2 3" key="1">
    <citation type="journal article" date="2018" name="Sci. Rep.">
        <title>Genomic signatures of local adaptation to the degree of environmental predictability in rotifers.</title>
        <authorList>
            <person name="Franch-Gras L."/>
            <person name="Hahn C."/>
            <person name="Garcia-Roger E.M."/>
            <person name="Carmona M.J."/>
            <person name="Serra M."/>
            <person name="Gomez A."/>
        </authorList>
    </citation>
    <scope>NUCLEOTIDE SEQUENCE [LARGE SCALE GENOMIC DNA]</scope>
    <source>
        <strain evidence="2">HYR1</strain>
    </source>
</reference>